<accession>A0A942THX7</accession>
<dbReference type="AlphaFoldDB" id="A0A942THX7"/>
<reference evidence="3 4" key="1">
    <citation type="submission" date="2021-05" db="EMBL/GenBank/DDBJ databases">
        <title>Novel Bacillus species.</title>
        <authorList>
            <person name="Liu G."/>
        </authorList>
    </citation>
    <scope>NUCLEOTIDE SEQUENCE [LARGE SCALE GENOMIC DNA]</scope>
    <source>
        <strain evidence="4">FJAT-49780</strain>
    </source>
</reference>
<sequence>MNTKKYIVVTGSSSGIGYETAKAFAARGKNLIIIARRRDRLMKLKEEILEINPESDVVIREADLSSNDETIKLYESLKDYDIETWINNAGRGNHGDITNPELPRNLDMLHLNMDAVAILSSLYIRDYKDTEGSQLINVSSVGGYTLFRGATMYSATKFFVSALTEGIDHEMKAGGHKLRAKVLAPGATETEFEQVANELAETVDYDKKFFRYHTAAQMAGFLLELYEGDKTVGEFDFESFGIKLSDAKHPYFNGL</sequence>
<dbReference type="InterPro" id="IPR036291">
    <property type="entry name" value="NAD(P)-bd_dom_sf"/>
</dbReference>
<comment type="caution">
    <text evidence="3">The sequence shown here is derived from an EMBL/GenBank/DDBJ whole genome shotgun (WGS) entry which is preliminary data.</text>
</comment>
<dbReference type="GO" id="GO:0016491">
    <property type="term" value="F:oxidoreductase activity"/>
    <property type="evidence" value="ECO:0007669"/>
    <property type="project" value="UniProtKB-KW"/>
</dbReference>
<dbReference type="Pfam" id="PF00106">
    <property type="entry name" value="adh_short"/>
    <property type="match status" value="1"/>
</dbReference>
<dbReference type="SUPFAM" id="SSF51735">
    <property type="entry name" value="NAD(P)-binding Rossmann-fold domains"/>
    <property type="match status" value="1"/>
</dbReference>
<dbReference type="PANTHER" id="PTHR42901">
    <property type="entry name" value="ALCOHOL DEHYDROGENASE"/>
    <property type="match status" value="1"/>
</dbReference>
<organism evidence="3 4">
    <name type="scientific">Lederbergia citri</name>
    <dbReference type="NCBI Taxonomy" id="2833580"/>
    <lineage>
        <taxon>Bacteria</taxon>
        <taxon>Bacillati</taxon>
        <taxon>Bacillota</taxon>
        <taxon>Bacilli</taxon>
        <taxon>Bacillales</taxon>
        <taxon>Bacillaceae</taxon>
        <taxon>Lederbergia</taxon>
    </lineage>
</organism>
<dbReference type="EMBL" id="JAGYPG010000006">
    <property type="protein sequence ID" value="MBS4197903.1"/>
    <property type="molecule type" value="Genomic_DNA"/>
</dbReference>
<keyword evidence="4" id="KW-1185">Reference proteome</keyword>
<dbReference type="Proteomes" id="UP000681414">
    <property type="component" value="Unassembled WGS sequence"/>
</dbReference>
<dbReference type="CDD" id="cd05233">
    <property type="entry name" value="SDR_c"/>
    <property type="match status" value="1"/>
</dbReference>
<keyword evidence="2" id="KW-0560">Oxidoreductase</keyword>
<protein>
    <submittedName>
        <fullName evidence="3">SDR family NAD(P)-dependent oxidoreductase</fullName>
    </submittedName>
</protein>
<comment type="similarity">
    <text evidence="1">Belongs to the short-chain dehydrogenases/reductases (SDR) family.</text>
</comment>
<dbReference type="PANTHER" id="PTHR42901:SF1">
    <property type="entry name" value="ALCOHOL DEHYDROGENASE"/>
    <property type="match status" value="1"/>
</dbReference>
<evidence type="ECO:0000313" key="3">
    <source>
        <dbReference type="EMBL" id="MBS4197903.1"/>
    </source>
</evidence>
<proteinExistence type="inferred from homology"/>
<evidence type="ECO:0000256" key="1">
    <source>
        <dbReference type="ARBA" id="ARBA00006484"/>
    </source>
</evidence>
<dbReference type="InterPro" id="IPR002347">
    <property type="entry name" value="SDR_fam"/>
</dbReference>
<gene>
    <name evidence="3" type="ORF">KHA97_22960</name>
</gene>
<dbReference type="Gene3D" id="3.40.50.720">
    <property type="entry name" value="NAD(P)-binding Rossmann-like Domain"/>
    <property type="match status" value="1"/>
</dbReference>
<dbReference type="RefSeq" id="WP_213127134.1">
    <property type="nucleotide sequence ID" value="NZ_JAGYPG010000006.1"/>
</dbReference>
<name>A0A942THX7_9BACI</name>
<evidence type="ECO:0000313" key="4">
    <source>
        <dbReference type="Proteomes" id="UP000681414"/>
    </source>
</evidence>
<dbReference type="PRINTS" id="PR00081">
    <property type="entry name" value="GDHRDH"/>
</dbReference>
<evidence type="ECO:0000256" key="2">
    <source>
        <dbReference type="ARBA" id="ARBA00023002"/>
    </source>
</evidence>